<keyword evidence="3" id="KW-1185">Reference proteome</keyword>
<evidence type="ECO:0000313" key="2">
    <source>
        <dbReference type="EMBL" id="KAL2522170.1"/>
    </source>
</evidence>
<feature type="region of interest" description="Disordered" evidence="1">
    <location>
        <begin position="1"/>
        <end position="25"/>
    </location>
</feature>
<comment type="caution">
    <text evidence="2">The sequence shown here is derived from an EMBL/GenBank/DDBJ whole genome shotgun (WGS) entry which is preliminary data.</text>
</comment>
<protein>
    <submittedName>
        <fullName evidence="2">Uncharacterized protein</fullName>
    </submittedName>
</protein>
<reference evidence="3" key="1">
    <citation type="submission" date="2024-07" db="EMBL/GenBank/DDBJ databases">
        <title>Two chromosome-level genome assemblies of Korean endemic species Abeliophyllum distichum and Forsythia ovata (Oleaceae).</title>
        <authorList>
            <person name="Jang H."/>
        </authorList>
    </citation>
    <scope>NUCLEOTIDE SEQUENCE [LARGE SCALE GENOMIC DNA]</scope>
</reference>
<feature type="region of interest" description="Disordered" evidence="1">
    <location>
        <begin position="39"/>
        <end position="63"/>
    </location>
</feature>
<feature type="compositionally biased region" description="Basic residues" evidence="1">
    <location>
        <begin position="100"/>
        <end position="110"/>
    </location>
</feature>
<evidence type="ECO:0000313" key="3">
    <source>
        <dbReference type="Proteomes" id="UP001604277"/>
    </source>
</evidence>
<accession>A0ABD1UC70</accession>
<proteinExistence type="predicted"/>
<dbReference type="AlphaFoldDB" id="A0ABD1UC70"/>
<sequence length="118" mass="13054">METPIGTRTKLVPNRGNEGPSTQAHQQDTLCQFMPTPGVDLRGLQEGPAATSTDVEGGNEKETVTTPDVRIEEVDISSMVEELQRLNDEEAVTSRSARANARRNYTKRSSRFVPPRSR</sequence>
<feature type="region of interest" description="Disordered" evidence="1">
    <location>
        <begin position="87"/>
        <end position="118"/>
    </location>
</feature>
<organism evidence="2 3">
    <name type="scientific">Forsythia ovata</name>
    <dbReference type="NCBI Taxonomy" id="205694"/>
    <lineage>
        <taxon>Eukaryota</taxon>
        <taxon>Viridiplantae</taxon>
        <taxon>Streptophyta</taxon>
        <taxon>Embryophyta</taxon>
        <taxon>Tracheophyta</taxon>
        <taxon>Spermatophyta</taxon>
        <taxon>Magnoliopsida</taxon>
        <taxon>eudicotyledons</taxon>
        <taxon>Gunneridae</taxon>
        <taxon>Pentapetalae</taxon>
        <taxon>asterids</taxon>
        <taxon>lamiids</taxon>
        <taxon>Lamiales</taxon>
        <taxon>Oleaceae</taxon>
        <taxon>Forsythieae</taxon>
        <taxon>Forsythia</taxon>
    </lineage>
</organism>
<dbReference type="EMBL" id="JBFOLJ010000007">
    <property type="protein sequence ID" value="KAL2522170.1"/>
    <property type="molecule type" value="Genomic_DNA"/>
</dbReference>
<gene>
    <name evidence="2" type="ORF">Fot_26093</name>
</gene>
<dbReference type="Proteomes" id="UP001604277">
    <property type="component" value="Unassembled WGS sequence"/>
</dbReference>
<name>A0ABD1UC70_9LAMI</name>
<evidence type="ECO:0000256" key="1">
    <source>
        <dbReference type="SAM" id="MobiDB-lite"/>
    </source>
</evidence>